<sequence>MTSIPEALAALSGGDLPADAVREERCLKPPIGCGKPLISENGEARVFWNEDEARQYETEWRITGLCPDCQDSVEDDAAEPADMWPTIRDFVAWLDDANGRDEHEKTLRILKITEEAGEVAQAWIGMTGQNPRKGVTHTREDVADELCDVAITALTALASVVDNPEQVFAAHLGRVQTRVREATA</sequence>
<gene>
    <name evidence="1" type="ORF">SRIMR7_23310</name>
</gene>
<name>A0ABY3Z4A4_STRRM</name>
<organism evidence="1 2">
    <name type="scientific">Streptomyces rimosus subsp. rimosus</name>
    <dbReference type="NCBI Taxonomy" id="132474"/>
    <lineage>
        <taxon>Bacteria</taxon>
        <taxon>Bacillati</taxon>
        <taxon>Actinomycetota</taxon>
        <taxon>Actinomycetes</taxon>
        <taxon>Kitasatosporales</taxon>
        <taxon>Streptomycetaceae</taxon>
        <taxon>Streptomyces</taxon>
    </lineage>
</organism>
<protein>
    <submittedName>
        <fullName evidence="1">Uncharacterized protein</fullName>
    </submittedName>
</protein>
<dbReference type="GeneID" id="89729542"/>
<dbReference type="EMBL" id="CP094298">
    <property type="protein sequence ID" value="UNZ05088.1"/>
    <property type="molecule type" value="Genomic_DNA"/>
</dbReference>
<proteinExistence type="predicted"/>
<dbReference type="InterPro" id="IPR044548">
    <property type="entry name" value="AF0060_NTP-PPase_MazG-like"/>
</dbReference>
<dbReference type="SUPFAM" id="SSF101386">
    <property type="entry name" value="all-alpha NTP pyrophosphatases"/>
    <property type="match status" value="1"/>
</dbReference>
<dbReference type="RefSeq" id="WP_003979872.1">
    <property type="nucleotide sequence ID" value="NZ_CP043497.1"/>
</dbReference>
<accession>A0ABY3Z4A4</accession>
<keyword evidence="2" id="KW-1185">Reference proteome</keyword>
<dbReference type="Proteomes" id="UP000829494">
    <property type="component" value="Chromosome"/>
</dbReference>
<dbReference type="CDD" id="cd11533">
    <property type="entry name" value="NTP-PPase_Af0060_like"/>
    <property type="match status" value="1"/>
</dbReference>
<dbReference type="Gene3D" id="1.10.287.1080">
    <property type="entry name" value="MazG-like"/>
    <property type="match status" value="1"/>
</dbReference>
<evidence type="ECO:0000313" key="1">
    <source>
        <dbReference type="EMBL" id="UNZ05088.1"/>
    </source>
</evidence>
<evidence type="ECO:0000313" key="2">
    <source>
        <dbReference type="Proteomes" id="UP000829494"/>
    </source>
</evidence>
<reference evidence="1 2" key="1">
    <citation type="submission" date="2022-03" db="EMBL/GenBank/DDBJ databases">
        <title>Complete genome of Streptomyces rimosus ssp. rimosus R7 (=ATCC 10970).</title>
        <authorList>
            <person name="Beganovic S."/>
            <person name="Ruckert C."/>
            <person name="Busche T."/>
            <person name="Kalinowski J."/>
            <person name="Wittmann C."/>
        </authorList>
    </citation>
    <scope>NUCLEOTIDE SEQUENCE [LARGE SCALE GENOMIC DNA]</scope>
    <source>
        <strain evidence="1 2">R7</strain>
    </source>
</reference>